<dbReference type="GO" id="GO:0009014">
    <property type="term" value="F:succinyl-diaminopimelate desuccinylase activity"/>
    <property type="evidence" value="ECO:0007669"/>
    <property type="project" value="UniProtKB-EC"/>
</dbReference>
<accession>A0A645DYV4</accession>
<dbReference type="SUPFAM" id="SSF53187">
    <property type="entry name" value="Zn-dependent exopeptidases"/>
    <property type="match status" value="1"/>
</dbReference>
<dbReference type="InterPro" id="IPR036264">
    <property type="entry name" value="Bact_exopeptidase_dim_dom"/>
</dbReference>
<reference evidence="4" key="1">
    <citation type="submission" date="2019-08" db="EMBL/GenBank/DDBJ databases">
        <authorList>
            <person name="Kucharzyk K."/>
            <person name="Murdoch R.W."/>
            <person name="Higgins S."/>
            <person name="Loffler F."/>
        </authorList>
    </citation>
    <scope>NUCLEOTIDE SEQUENCE</scope>
</reference>
<dbReference type="GO" id="GO:0006526">
    <property type="term" value="P:L-arginine biosynthetic process"/>
    <property type="evidence" value="ECO:0007669"/>
    <property type="project" value="TreeGrafter"/>
</dbReference>
<dbReference type="SUPFAM" id="SSF55031">
    <property type="entry name" value="Bacterial exopeptidase dimerisation domain"/>
    <property type="match status" value="1"/>
</dbReference>
<dbReference type="Gene3D" id="3.30.70.360">
    <property type="match status" value="1"/>
</dbReference>
<evidence type="ECO:0000256" key="2">
    <source>
        <dbReference type="ARBA" id="ARBA00022801"/>
    </source>
</evidence>
<dbReference type="Pfam" id="PF01546">
    <property type="entry name" value="Peptidase_M20"/>
    <property type="match status" value="1"/>
</dbReference>
<dbReference type="PANTHER" id="PTHR43808">
    <property type="entry name" value="ACETYLORNITHINE DEACETYLASE"/>
    <property type="match status" value="1"/>
</dbReference>
<sequence length="264" mass="28784">MDNGRLYGIGSNDAGASVVTLLQVFFILTQKRQSYNIIYAAAAEEEISGEKGISGLIGELPKIDFAVVGEPTEMQLAVAEKGLMVLDCVAYGKAGHAARNEGENAIYKALDDIAWFRDYIFPKQTEFLGPVKMSVTQINAGTQHNVVPDQCSFVVDVRSNEMYQNEELLDLIKQKVNCTVTPRSTRLSSTATPLDHPVVEKGKQLGLKLFGSPTLSDQALLPFPSIKIGPGDSARSHTANEYILIKEIEEAIDVYVGLFDGIDL</sequence>
<dbReference type="InterPro" id="IPR050072">
    <property type="entry name" value="Peptidase_M20A"/>
</dbReference>
<organism evidence="4">
    <name type="scientific">bioreactor metagenome</name>
    <dbReference type="NCBI Taxonomy" id="1076179"/>
    <lineage>
        <taxon>unclassified sequences</taxon>
        <taxon>metagenomes</taxon>
        <taxon>ecological metagenomes</taxon>
    </lineage>
</organism>
<feature type="domain" description="Peptidase M20 dimerisation" evidence="3">
    <location>
        <begin position="78"/>
        <end position="177"/>
    </location>
</feature>
<gene>
    <name evidence="4" type="primary">dapE_39</name>
    <name evidence="4" type="ORF">SDC9_141672</name>
</gene>
<dbReference type="EC" id="3.5.1.18" evidence="4"/>
<proteinExistence type="predicted"/>
<protein>
    <submittedName>
        <fullName evidence="4">Putative succinyl-diaminopimelate desuccinylase DapE</fullName>
        <ecNumber evidence="4">3.5.1.18</ecNumber>
    </submittedName>
</protein>
<keyword evidence="1" id="KW-0479">Metal-binding</keyword>
<keyword evidence="2 4" id="KW-0378">Hydrolase</keyword>
<evidence type="ECO:0000259" key="3">
    <source>
        <dbReference type="Pfam" id="PF07687"/>
    </source>
</evidence>
<dbReference type="GO" id="GO:0008777">
    <property type="term" value="F:acetylornithine deacetylase activity"/>
    <property type="evidence" value="ECO:0007669"/>
    <property type="project" value="TreeGrafter"/>
</dbReference>
<dbReference type="InterPro" id="IPR002933">
    <property type="entry name" value="Peptidase_M20"/>
</dbReference>
<name>A0A645DYV4_9ZZZZ</name>
<dbReference type="InterPro" id="IPR011650">
    <property type="entry name" value="Peptidase_M20_dimer"/>
</dbReference>
<evidence type="ECO:0000256" key="1">
    <source>
        <dbReference type="ARBA" id="ARBA00022723"/>
    </source>
</evidence>
<dbReference type="Gene3D" id="3.40.630.10">
    <property type="entry name" value="Zn peptidases"/>
    <property type="match status" value="1"/>
</dbReference>
<dbReference type="Pfam" id="PF07687">
    <property type="entry name" value="M20_dimer"/>
    <property type="match status" value="1"/>
</dbReference>
<dbReference type="PANTHER" id="PTHR43808:SF31">
    <property type="entry name" value="N-ACETYL-L-CITRULLINE DEACETYLASE"/>
    <property type="match status" value="1"/>
</dbReference>
<dbReference type="AlphaFoldDB" id="A0A645DYV4"/>
<evidence type="ECO:0000313" key="4">
    <source>
        <dbReference type="EMBL" id="MPM94526.1"/>
    </source>
</evidence>
<dbReference type="GO" id="GO:0046872">
    <property type="term" value="F:metal ion binding"/>
    <property type="evidence" value="ECO:0007669"/>
    <property type="project" value="UniProtKB-KW"/>
</dbReference>
<comment type="caution">
    <text evidence="4">The sequence shown here is derived from an EMBL/GenBank/DDBJ whole genome shotgun (WGS) entry which is preliminary data.</text>
</comment>
<dbReference type="EMBL" id="VSSQ01041141">
    <property type="protein sequence ID" value="MPM94526.1"/>
    <property type="molecule type" value="Genomic_DNA"/>
</dbReference>